<gene>
    <name evidence="1" type="ORF">VPLFYP99_01401</name>
</gene>
<reference evidence="1" key="1">
    <citation type="submission" date="2019-11" db="EMBL/GenBank/DDBJ databases">
        <authorList>
            <person name="Feng L."/>
        </authorList>
    </citation>
    <scope>NUCLEOTIDE SEQUENCE</scope>
    <source>
        <strain evidence="1">VparvulaLFYP99</strain>
    </source>
</reference>
<evidence type="ECO:0000313" key="1">
    <source>
        <dbReference type="EMBL" id="VYT87111.1"/>
    </source>
</evidence>
<sequence length="213" mass="24612">MVFNYGETLRIRRDLYTILGKIRYIDTHGKIGYEYKLVKYKNNAEFWLSWDKKRDAYQFSKLCGKALPADMKLVDSGYEMVTGTWGEVDVGTTDTAKYKEYENADGTATFSVQEWAFETEYSKGFYINKEYVSVEKDSEVTESILDKMDTIKKLKFIGPIGWILGNLLLYMPIFDIKILNDVRDVLTWPYIVAGSIVLGIIVVCAFIISRTMR</sequence>
<dbReference type="AlphaFoldDB" id="A0A6N3A625"/>
<accession>A0A6N3A625</accession>
<dbReference type="RefSeq" id="WP_156697205.1">
    <property type="nucleotide sequence ID" value="NZ_CACRUG010000005.1"/>
</dbReference>
<organism evidence="1">
    <name type="scientific">Veillonella parvula</name>
    <name type="common">Staphylococcus parvulus</name>
    <dbReference type="NCBI Taxonomy" id="29466"/>
    <lineage>
        <taxon>Bacteria</taxon>
        <taxon>Bacillati</taxon>
        <taxon>Bacillota</taxon>
        <taxon>Negativicutes</taxon>
        <taxon>Veillonellales</taxon>
        <taxon>Veillonellaceae</taxon>
        <taxon>Veillonella</taxon>
    </lineage>
</organism>
<name>A0A6N3A625_VEIPA</name>
<proteinExistence type="predicted"/>
<dbReference type="EMBL" id="CACRUG010000005">
    <property type="protein sequence ID" value="VYT87111.1"/>
    <property type="molecule type" value="Genomic_DNA"/>
</dbReference>
<protein>
    <submittedName>
        <fullName evidence="1">Uncharacterized protein</fullName>
    </submittedName>
</protein>